<evidence type="ECO:0000313" key="1">
    <source>
        <dbReference type="EMBL" id="KUM48679.1"/>
    </source>
</evidence>
<keyword evidence="1" id="KW-0496">Mitochondrion</keyword>
<organism evidence="1">
    <name type="scientific">Picea glauca</name>
    <name type="common">White spruce</name>
    <name type="synonym">Pinus glauca</name>
    <dbReference type="NCBI Taxonomy" id="3330"/>
    <lineage>
        <taxon>Eukaryota</taxon>
        <taxon>Viridiplantae</taxon>
        <taxon>Streptophyta</taxon>
        <taxon>Embryophyta</taxon>
        <taxon>Tracheophyta</taxon>
        <taxon>Spermatophyta</taxon>
        <taxon>Pinopsida</taxon>
        <taxon>Pinidae</taxon>
        <taxon>Conifers I</taxon>
        <taxon>Pinales</taxon>
        <taxon>Pinaceae</taxon>
        <taxon>Picea</taxon>
    </lineage>
</organism>
<sequence length="58" mass="6356">MLCLYLAYGGMHDGHVWILNDPQRMNQLHPSLPSLLGLALHLEGILLGEMLASVPASF</sequence>
<reference evidence="1" key="1">
    <citation type="journal article" date="2015" name="Genome Biol. Evol.">
        <title>Organellar Genomes of White Spruce (Picea glauca): Assembly and Annotation.</title>
        <authorList>
            <person name="Jackman S.D."/>
            <person name="Warren R.L."/>
            <person name="Gibb E.A."/>
            <person name="Vandervalk B.P."/>
            <person name="Mohamadi H."/>
            <person name="Chu J."/>
            <person name="Raymond A."/>
            <person name="Pleasance S."/>
            <person name="Coope R."/>
            <person name="Wildung M.R."/>
            <person name="Ritland C.E."/>
            <person name="Bousquet J."/>
            <person name="Jones S.J."/>
            <person name="Bohlmann J."/>
            <person name="Birol I."/>
        </authorList>
    </citation>
    <scope>NUCLEOTIDE SEQUENCE [LARGE SCALE GENOMIC DNA]</scope>
    <source>
        <tissue evidence="1">Flushing bud</tissue>
    </source>
</reference>
<protein>
    <submittedName>
        <fullName evidence="1">Uncharacterized protein</fullName>
    </submittedName>
</protein>
<dbReference type="AlphaFoldDB" id="A0A101M0C3"/>
<dbReference type="EMBL" id="LKAM01000005">
    <property type="protein sequence ID" value="KUM48679.1"/>
    <property type="molecule type" value="Genomic_DNA"/>
</dbReference>
<accession>A0A101M0C3</accession>
<geneLocation type="mitochondrion" evidence="1"/>
<proteinExistence type="predicted"/>
<name>A0A101M0C3_PICGL</name>
<comment type="caution">
    <text evidence="1">The sequence shown here is derived from an EMBL/GenBank/DDBJ whole genome shotgun (WGS) entry which is preliminary data.</text>
</comment>
<gene>
    <name evidence="1" type="ORF">ABT39_MTgene4694</name>
</gene>